<dbReference type="STRING" id="571298.SAMN04488026_103811"/>
<dbReference type="EMBL" id="FNEK01000038">
    <property type="protein sequence ID" value="SDK33737.1"/>
    <property type="molecule type" value="Genomic_DNA"/>
</dbReference>
<protein>
    <recommendedName>
        <fullName evidence="4">DUF4169 domain-containing protein</fullName>
    </recommendedName>
</protein>
<evidence type="ECO:0000313" key="2">
    <source>
        <dbReference type="EMBL" id="SDK33737.1"/>
    </source>
</evidence>
<feature type="region of interest" description="Disordered" evidence="1">
    <location>
        <begin position="1"/>
        <end position="64"/>
    </location>
</feature>
<dbReference type="Proteomes" id="UP000199382">
    <property type="component" value="Unassembled WGS sequence"/>
</dbReference>
<dbReference type="AlphaFoldDB" id="A0A1G9B2G9"/>
<gene>
    <name evidence="2" type="ORF">SAMN04488026_103811</name>
</gene>
<sequence length="64" mass="7388">MAKPINLNRARKERARKQAREQADRNAVLHGLTKAEKKRARDEALRESKLHEQGRLDPDDTGKD</sequence>
<evidence type="ECO:0000313" key="3">
    <source>
        <dbReference type="Proteomes" id="UP000199382"/>
    </source>
</evidence>
<dbReference type="RefSeq" id="WP_139188433.1">
    <property type="nucleotide sequence ID" value="NZ_FNEK01000038.1"/>
</dbReference>
<feature type="compositionally biased region" description="Basic and acidic residues" evidence="1">
    <location>
        <begin position="33"/>
        <end position="64"/>
    </location>
</feature>
<reference evidence="2 3" key="1">
    <citation type="submission" date="2016-10" db="EMBL/GenBank/DDBJ databases">
        <authorList>
            <person name="de Groot N.N."/>
        </authorList>
    </citation>
    <scope>NUCLEOTIDE SEQUENCE [LARGE SCALE GENOMIC DNA]</scope>
    <source>
        <strain evidence="2 3">DSM 25294</strain>
    </source>
</reference>
<dbReference type="OrthoDB" id="7872785at2"/>
<dbReference type="InterPro" id="IPR025227">
    <property type="entry name" value="DUF4169"/>
</dbReference>
<evidence type="ECO:0000256" key="1">
    <source>
        <dbReference type="SAM" id="MobiDB-lite"/>
    </source>
</evidence>
<proteinExistence type="predicted"/>
<name>A0A1G9B2G9_9RHOB</name>
<keyword evidence="3" id="KW-1185">Reference proteome</keyword>
<dbReference type="Pfam" id="PF13770">
    <property type="entry name" value="DUF4169"/>
    <property type="match status" value="1"/>
</dbReference>
<evidence type="ECO:0008006" key="4">
    <source>
        <dbReference type="Google" id="ProtNLM"/>
    </source>
</evidence>
<organism evidence="2 3">
    <name type="scientific">Aliiruegeria lutimaris</name>
    <dbReference type="NCBI Taxonomy" id="571298"/>
    <lineage>
        <taxon>Bacteria</taxon>
        <taxon>Pseudomonadati</taxon>
        <taxon>Pseudomonadota</taxon>
        <taxon>Alphaproteobacteria</taxon>
        <taxon>Rhodobacterales</taxon>
        <taxon>Roseobacteraceae</taxon>
        <taxon>Aliiruegeria</taxon>
    </lineage>
</organism>
<accession>A0A1G9B2G9</accession>